<proteinExistence type="predicted"/>
<dbReference type="Proteomes" id="UP001251528">
    <property type="component" value="Unassembled WGS sequence"/>
</dbReference>
<dbReference type="AlphaFoldDB" id="A0AAJ0G1N3"/>
<protein>
    <recommendedName>
        <fullName evidence="2">Protein kinase domain-containing protein</fullName>
    </recommendedName>
</protein>
<dbReference type="Gene3D" id="1.10.510.10">
    <property type="entry name" value="Transferase(Phosphotransferase) domain 1"/>
    <property type="match status" value="1"/>
</dbReference>
<accession>A0AAJ0G1N3</accession>
<evidence type="ECO:0000259" key="2">
    <source>
        <dbReference type="PROSITE" id="PS50011"/>
    </source>
</evidence>
<dbReference type="PROSITE" id="PS50011">
    <property type="entry name" value="PROTEIN_KINASE_DOM"/>
    <property type="match status" value="1"/>
</dbReference>
<dbReference type="GO" id="GO:0004674">
    <property type="term" value="F:protein serine/threonine kinase activity"/>
    <property type="evidence" value="ECO:0007669"/>
    <property type="project" value="TreeGrafter"/>
</dbReference>
<gene>
    <name evidence="3" type="ORF">QQS21_001964</name>
</gene>
<evidence type="ECO:0000313" key="3">
    <source>
        <dbReference type="EMBL" id="KAK2611999.1"/>
    </source>
</evidence>
<keyword evidence="4" id="KW-1185">Reference proteome</keyword>
<sequence>MAQTHHEHPVRAVLRRHLLPVLEEVDDSMRFIPQNTLYEVFRIDTIKEIIGGSTGNENLGRVEPGHHILGHDGGSERLRILATLVYIERPDCIHDFIRHGICDQDLPLKERTDCFNGLGQRGFEEFSSKQYLMLAPILTFDPNEHVKFDRRCPMPYLEPLDWSEGMRGGGGVVAKIQIHKHHQDWRLHPNSDYQNNPYYAVKKLETQNAEEFERERSALMRFSLGKTGDPHLIKLLFSYEKSGNYFFVFPWAKHNLHQFWKSTQSDAVKGQRSTWQLWLIKQCLGLTKGLRKVHHHESSIDVQREGRHGDIKPANILYFPDQREEQQGRLVLADLGLTRFHSEFTQHYTLAHRISCTLTYRPPEVDDDYHSKVNQSYDIWTLACVFIEFITWHLLGYEALGYEAIAGRGFLTPDGQERQSFSTVRLVDDDRRNQFPQDKFFNRVASRVGFVRSILGHSSPISSTFVLKSSVTKLENSHHPLPQDPMVPGTLEDDDQLNVDLNLLQGEIGKPQEEVVWDGRSRNQGSLDESKPGSAAIRNGRPSANTNSQPIQALKEDPTSVVGRETTSLDQALNNWTESQERDAPQTESRHSQCCINYIRKWRDGIKRKARGIS</sequence>
<comment type="caution">
    <text evidence="3">The sequence shown here is derived from an EMBL/GenBank/DDBJ whole genome shotgun (WGS) entry which is preliminary data.</text>
</comment>
<dbReference type="InterPro" id="IPR000719">
    <property type="entry name" value="Prot_kinase_dom"/>
</dbReference>
<feature type="compositionally biased region" description="Polar residues" evidence="1">
    <location>
        <begin position="542"/>
        <end position="551"/>
    </location>
</feature>
<organism evidence="3 4">
    <name type="scientific">Conoideocrella luteorostrata</name>
    <dbReference type="NCBI Taxonomy" id="1105319"/>
    <lineage>
        <taxon>Eukaryota</taxon>
        <taxon>Fungi</taxon>
        <taxon>Dikarya</taxon>
        <taxon>Ascomycota</taxon>
        <taxon>Pezizomycotina</taxon>
        <taxon>Sordariomycetes</taxon>
        <taxon>Hypocreomycetidae</taxon>
        <taxon>Hypocreales</taxon>
        <taxon>Clavicipitaceae</taxon>
        <taxon>Conoideocrella</taxon>
    </lineage>
</organism>
<dbReference type="InterPro" id="IPR011009">
    <property type="entry name" value="Kinase-like_dom_sf"/>
</dbReference>
<evidence type="ECO:0000313" key="4">
    <source>
        <dbReference type="Proteomes" id="UP001251528"/>
    </source>
</evidence>
<dbReference type="GO" id="GO:0005524">
    <property type="term" value="F:ATP binding"/>
    <property type="evidence" value="ECO:0007669"/>
    <property type="project" value="InterPro"/>
</dbReference>
<name>A0AAJ0G1N3_9HYPO</name>
<dbReference type="EMBL" id="JASWJB010000022">
    <property type="protein sequence ID" value="KAK2611999.1"/>
    <property type="molecule type" value="Genomic_DNA"/>
</dbReference>
<feature type="region of interest" description="Disordered" evidence="1">
    <location>
        <begin position="519"/>
        <end position="561"/>
    </location>
</feature>
<dbReference type="SUPFAM" id="SSF56112">
    <property type="entry name" value="Protein kinase-like (PK-like)"/>
    <property type="match status" value="1"/>
</dbReference>
<evidence type="ECO:0000256" key="1">
    <source>
        <dbReference type="SAM" id="MobiDB-lite"/>
    </source>
</evidence>
<dbReference type="SMART" id="SM00220">
    <property type="entry name" value="S_TKc"/>
    <property type="match status" value="1"/>
</dbReference>
<dbReference type="Pfam" id="PF00069">
    <property type="entry name" value="Pkinase"/>
    <property type="match status" value="1"/>
</dbReference>
<feature type="domain" description="Protein kinase" evidence="2">
    <location>
        <begin position="162"/>
        <end position="466"/>
    </location>
</feature>
<dbReference type="PANTHER" id="PTHR24359">
    <property type="entry name" value="SERINE/THREONINE-PROTEIN KINASE SBK1"/>
    <property type="match status" value="1"/>
</dbReference>
<reference evidence="3" key="1">
    <citation type="submission" date="2023-06" db="EMBL/GenBank/DDBJ databases">
        <title>Conoideocrella luteorostrata (Hypocreales: Clavicipitaceae), a potential biocontrol fungus for elongate hemlock scale in United States Christmas tree production areas.</title>
        <authorList>
            <person name="Barrett H."/>
            <person name="Lovett B."/>
            <person name="Macias A.M."/>
            <person name="Stajich J.E."/>
            <person name="Kasson M.T."/>
        </authorList>
    </citation>
    <scope>NUCLEOTIDE SEQUENCE</scope>
    <source>
        <strain evidence="3">ARSEF 14590</strain>
    </source>
</reference>
<dbReference type="PANTHER" id="PTHR24359:SF37">
    <property type="entry name" value="PROTEIN KINASE DOMAIN-CONTAINING PROTEIN"/>
    <property type="match status" value="1"/>
</dbReference>